<feature type="domain" description="Lipoyl-binding" evidence="5">
    <location>
        <begin position="22"/>
        <end position="104"/>
    </location>
</feature>
<dbReference type="InterPro" id="IPR002930">
    <property type="entry name" value="GCV_H"/>
</dbReference>
<dbReference type="HAMAP" id="MF_00272">
    <property type="entry name" value="GcvH"/>
    <property type="match status" value="1"/>
</dbReference>
<name>A0A846MQK8_9BACT</name>
<dbReference type="Pfam" id="PF01597">
    <property type="entry name" value="GCV_H"/>
    <property type="match status" value="1"/>
</dbReference>
<dbReference type="GO" id="GO:0005960">
    <property type="term" value="C:glycine cleavage complex"/>
    <property type="evidence" value="ECO:0007669"/>
    <property type="project" value="InterPro"/>
</dbReference>
<protein>
    <recommendedName>
        <fullName evidence="3">Glycine cleavage system H protein</fullName>
    </recommendedName>
</protein>
<dbReference type="InterPro" id="IPR011053">
    <property type="entry name" value="Single_hybrid_motif"/>
</dbReference>
<dbReference type="CDD" id="cd06848">
    <property type="entry name" value="GCS_H"/>
    <property type="match status" value="1"/>
</dbReference>
<keyword evidence="7" id="KW-1185">Reference proteome</keyword>
<proteinExistence type="inferred from homology"/>
<dbReference type="InterPro" id="IPR033753">
    <property type="entry name" value="GCV_H/Fam206"/>
</dbReference>
<feature type="modified residue" description="N6-lipoyllysine" evidence="3 4">
    <location>
        <position position="63"/>
    </location>
</feature>
<evidence type="ECO:0000256" key="4">
    <source>
        <dbReference type="PIRSR" id="PIRSR617453-50"/>
    </source>
</evidence>
<dbReference type="EMBL" id="JAASRN010000001">
    <property type="protein sequence ID" value="NIK73557.1"/>
    <property type="molecule type" value="Genomic_DNA"/>
</dbReference>
<dbReference type="AlphaFoldDB" id="A0A846MQK8"/>
<dbReference type="GO" id="GO:0005829">
    <property type="term" value="C:cytosol"/>
    <property type="evidence" value="ECO:0007669"/>
    <property type="project" value="TreeGrafter"/>
</dbReference>
<keyword evidence="2 3" id="KW-0450">Lipoyl</keyword>
<dbReference type="InterPro" id="IPR017453">
    <property type="entry name" value="GCV_H_sub"/>
</dbReference>
<evidence type="ECO:0000259" key="5">
    <source>
        <dbReference type="PROSITE" id="PS50968"/>
    </source>
</evidence>
<comment type="caution">
    <text evidence="6">The sequence shown here is derived from an EMBL/GenBank/DDBJ whole genome shotgun (WGS) entry which is preliminary data.</text>
</comment>
<accession>A0A846MQK8</accession>
<dbReference type="PROSITE" id="PS50968">
    <property type="entry name" value="BIOTINYL_LIPOYL"/>
    <property type="match status" value="1"/>
</dbReference>
<dbReference type="NCBIfam" id="NF002270">
    <property type="entry name" value="PRK01202.1"/>
    <property type="match status" value="1"/>
</dbReference>
<dbReference type="RefSeq" id="WP_166918784.1">
    <property type="nucleotide sequence ID" value="NZ_JAASRN010000001.1"/>
</dbReference>
<dbReference type="GO" id="GO:0009249">
    <property type="term" value="P:protein lipoylation"/>
    <property type="evidence" value="ECO:0007669"/>
    <property type="project" value="TreeGrafter"/>
</dbReference>
<dbReference type="GO" id="GO:0019464">
    <property type="term" value="P:glycine decarboxylation via glycine cleavage system"/>
    <property type="evidence" value="ECO:0007669"/>
    <property type="project" value="UniProtKB-UniRule"/>
</dbReference>
<evidence type="ECO:0000256" key="3">
    <source>
        <dbReference type="HAMAP-Rule" id="MF_00272"/>
    </source>
</evidence>
<comment type="similarity">
    <text evidence="1 3">Belongs to the GcvH family.</text>
</comment>
<dbReference type="NCBIfam" id="TIGR00527">
    <property type="entry name" value="gcvH"/>
    <property type="match status" value="1"/>
</dbReference>
<dbReference type="SUPFAM" id="SSF51230">
    <property type="entry name" value="Single hybrid motif"/>
    <property type="match status" value="1"/>
</dbReference>
<comment type="function">
    <text evidence="3">The glycine cleavage system catalyzes the degradation of glycine. The H protein shuttles the methylamine group of glycine from the P protein to the T protein.</text>
</comment>
<comment type="cofactor">
    <cofactor evidence="3">
        <name>(R)-lipoate</name>
        <dbReference type="ChEBI" id="CHEBI:83088"/>
    </cofactor>
    <text evidence="3">Binds 1 lipoyl cofactor covalently.</text>
</comment>
<evidence type="ECO:0000256" key="1">
    <source>
        <dbReference type="ARBA" id="ARBA00009249"/>
    </source>
</evidence>
<evidence type="ECO:0000256" key="2">
    <source>
        <dbReference type="ARBA" id="ARBA00022823"/>
    </source>
</evidence>
<dbReference type="Gene3D" id="2.40.50.100">
    <property type="match status" value="1"/>
</dbReference>
<dbReference type="PANTHER" id="PTHR11715:SF3">
    <property type="entry name" value="GLYCINE CLEAVAGE SYSTEM H PROTEIN-RELATED"/>
    <property type="match status" value="1"/>
</dbReference>
<gene>
    <name evidence="3" type="primary">gcvH</name>
    <name evidence="6" type="ORF">FHS56_001043</name>
</gene>
<dbReference type="InterPro" id="IPR000089">
    <property type="entry name" value="Biotin_lipoyl"/>
</dbReference>
<dbReference type="PANTHER" id="PTHR11715">
    <property type="entry name" value="GLYCINE CLEAVAGE SYSTEM H PROTEIN"/>
    <property type="match status" value="1"/>
</dbReference>
<comment type="subunit">
    <text evidence="3">The glycine cleavage system is composed of four proteins: P, T, L and H.</text>
</comment>
<evidence type="ECO:0000313" key="6">
    <source>
        <dbReference type="EMBL" id="NIK73557.1"/>
    </source>
</evidence>
<sequence length="126" mass="13844">MNVPNDLRYSREHEWIRLEGDIAYVGITDFAQSELGDIVYVEVNTVGETLEAGAVFGTVDAVKTTSDLFLPVTGEILEMNSALVDAPELINQDPYGEGWIVKIKPSNLAELEDLLDADAYRELIGA</sequence>
<organism evidence="6 7">
    <name type="scientific">Thermonema lapsum</name>
    <dbReference type="NCBI Taxonomy" id="28195"/>
    <lineage>
        <taxon>Bacteria</taxon>
        <taxon>Pseudomonadati</taxon>
        <taxon>Bacteroidota</taxon>
        <taxon>Cytophagia</taxon>
        <taxon>Cytophagales</taxon>
        <taxon>Thermonemataceae</taxon>
        <taxon>Thermonema</taxon>
    </lineage>
</organism>
<dbReference type="Proteomes" id="UP000537126">
    <property type="component" value="Unassembled WGS sequence"/>
</dbReference>
<reference evidence="6 7" key="1">
    <citation type="submission" date="2020-03" db="EMBL/GenBank/DDBJ databases">
        <title>Genomic Encyclopedia of Type Strains, Phase IV (KMG-IV): sequencing the most valuable type-strain genomes for metagenomic binning, comparative biology and taxonomic classification.</title>
        <authorList>
            <person name="Goeker M."/>
        </authorList>
    </citation>
    <scope>NUCLEOTIDE SEQUENCE [LARGE SCALE GENOMIC DNA]</scope>
    <source>
        <strain evidence="6 7">DSM 5718</strain>
    </source>
</reference>
<evidence type="ECO:0000313" key="7">
    <source>
        <dbReference type="Proteomes" id="UP000537126"/>
    </source>
</evidence>